<dbReference type="PROSITE" id="PS50042">
    <property type="entry name" value="CNMP_BINDING_3"/>
    <property type="match status" value="1"/>
</dbReference>
<dbReference type="SUPFAM" id="SSF51206">
    <property type="entry name" value="cAMP-binding domain-like"/>
    <property type="match status" value="1"/>
</dbReference>
<protein>
    <submittedName>
        <fullName evidence="5">Cyclic AMP receptor protein</fullName>
    </submittedName>
</protein>
<dbReference type="InterPro" id="IPR036388">
    <property type="entry name" value="WH-like_DNA-bd_sf"/>
</dbReference>
<evidence type="ECO:0000256" key="1">
    <source>
        <dbReference type="ARBA" id="ARBA00023015"/>
    </source>
</evidence>
<evidence type="ECO:0000313" key="8">
    <source>
        <dbReference type="Proteomes" id="UP000439591"/>
    </source>
</evidence>
<evidence type="ECO:0000256" key="2">
    <source>
        <dbReference type="ARBA" id="ARBA00023125"/>
    </source>
</evidence>
<evidence type="ECO:0000313" key="5">
    <source>
        <dbReference type="EMBL" id="CAA0086935.1"/>
    </source>
</evidence>
<dbReference type="GO" id="GO:0003677">
    <property type="term" value="F:DNA binding"/>
    <property type="evidence" value="ECO:0007669"/>
    <property type="project" value="UniProtKB-KW"/>
</dbReference>
<keyword evidence="1" id="KW-0805">Transcription regulation</keyword>
<dbReference type="SUPFAM" id="SSF46785">
    <property type="entry name" value="Winged helix' DNA-binding domain"/>
    <property type="match status" value="1"/>
</dbReference>
<keyword evidence="3" id="KW-0804">Transcription</keyword>
<accession>A0A5S9N9Y4</accession>
<dbReference type="InterPro" id="IPR036390">
    <property type="entry name" value="WH_DNA-bd_sf"/>
</dbReference>
<keyword evidence="5" id="KW-0675">Receptor</keyword>
<dbReference type="OrthoDB" id="6881322at2"/>
<dbReference type="PANTHER" id="PTHR24567">
    <property type="entry name" value="CRP FAMILY TRANSCRIPTIONAL REGULATORY PROTEIN"/>
    <property type="match status" value="1"/>
</dbReference>
<evidence type="ECO:0000313" key="6">
    <source>
        <dbReference type="EMBL" id="CAA0113791.1"/>
    </source>
</evidence>
<dbReference type="GO" id="GO:0003700">
    <property type="term" value="F:DNA-binding transcription factor activity"/>
    <property type="evidence" value="ECO:0007669"/>
    <property type="project" value="TreeGrafter"/>
</dbReference>
<keyword evidence="7" id="KW-1185">Reference proteome</keyword>
<name>A0A5S9N9Y4_9GAMM</name>
<dbReference type="GO" id="GO:0005829">
    <property type="term" value="C:cytosol"/>
    <property type="evidence" value="ECO:0007669"/>
    <property type="project" value="TreeGrafter"/>
</dbReference>
<proteinExistence type="predicted"/>
<dbReference type="EMBL" id="CACSIM010000005">
    <property type="protein sequence ID" value="CAA0113791.1"/>
    <property type="molecule type" value="Genomic_DNA"/>
</dbReference>
<dbReference type="PANTHER" id="PTHR24567:SF68">
    <property type="entry name" value="DNA-BINDING TRANSCRIPTIONAL DUAL REGULATOR CRP"/>
    <property type="match status" value="1"/>
</dbReference>
<dbReference type="Gene3D" id="1.10.10.10">
    <property type="entry name" value="Winged helix-like DNA-binding domain superfamily/Winged helix DNA-binding domain"/>
    <property type="match status" value="1"/>
</dbReference>
<dbReference type="EMBL" id="CACSIK010000001">
    <property type="protein sequence ID" value="CAA0086935.1"/>
    <property type="molecule type" value="Genomic_DNA"/>
</dbReference>
<evidence type="ECO:0000256" key="3">
    <source>
        <dbReference type="ARBA" id="ARBA00023163"/>
    </source>
</evidence>
<dbReference type="CDD" id="cd00038">
    <property type="entry name" value="CAP_ED"/>
    <property type="match status" value="1"/>
</dbReference>
<dbReference type="RefSeq" id="WP_159267786.1">
    <property type="nucleotide sequence ID" value="NZ_CACSIK010000001.1"/>
</dbReference>
<dbReference type="InterPro" id="IPR014710">
    <property type="entry name" value="RmlC-like_jellyroll"/>
</dbReference>
<gene>
    <name evidence="5" type="ORF">IHBHHGIJ_01163</name>
    <name evidence="6" type="ORF">KFEGEMFD_02903</name>
</gene>
<dbReference type="Proteomes" id="UP000435877">
    <property type="component" value="Unassembled WGS sequence"/>
</dbReference>
<dbReference type="InterPro" id="IPR018490">
    <property type="entry name" value="cNMP-bd_dom_sf"/>
</dbReference>
<dbReference type="InterPro" id="IPR012318">
    <property type="entry name" value="HTH_CRP"/>
</dbReference>
<sequence length="219" mass="24172">MEENAPKLTAILGPEVRESLLSSEQRKHFNCGQTIYYQGDEAKTMIVVYSGSVRVARMTADGRQVITGVFGPGHCVGLVGLMSGKREQDVIANGDTTVGFISRSTFDKILQSKPEFAVQLLPVVLSRFQAALNFIDDLKNQSTTVLTAIIIEQFLESSEQPNVLAWKQEDIALAAGSSRVSVGKALKELERRDLIELGYGQIMVPDVKRLTDWIKEQRG</sequence>
<keyword evidence="2" id="KW-0238">DNA-binding</keyword>
<dbReference type="InterPro" id="IPR000595">
    <property type="entry name" value="cNMP-bd_dom"/>
</dbReference>
<evidence type="ECO:0000313" key="7">
    <source>
        <dbReference type="Proteomes" id="UP000435877"/>
    </source>
</evidence>
<dbReference type="Proteomes" id="UP000439591">
    <property type="component" value="Unassembled WGS sequence"/>
</dbReference>
<feature type="domain" description="Cyclic nucleotide-binding" evidence="4">
    <location>
        <begin position="8"/>
        <end position="110"/>
    </location>
</feature>
<dbReference type="AlphaFoldDB" id="A0A5S9N9Y4"/>
<dbReference type="Pfam" id="PF13545">
    <property type="entry name" value="HTH_Crp_2"/>
    <property type="match status" value="1"/>
</dbReference>
<dbReference type="SMART" id="SM00100">
    <property type="entry name" value="cNMP"/>
    <property type="match status" value="1"/>
</dbReference>
<reference evidence="7 8" key="1">
    <citation type="submission" date="2019-11" db="EMBL/GenBank/DDBJ databases">
        <authorList>
            <person name="Holert J."/>
        </authorList>
    </citation>
    <scope>NUCLEOTIDE SEQUENCE [LARGE SCALE GENOMIC DNA]</scope>
    <source>
        <strain evidence="6">BC3_2A</strain>
        <strain evidence="5">SB11_1A</strain>
    </source>
</reference>
<organism evidence="5 7">
    <name type="scientific">Zhongshania aliphaticivorans</name>
    <dbReference type="NCBI Taxonomy" id="1470434"/>
    <lineage>
        <taxon>Bacteria</taxon>
        <taxon>Pseudomonadati</taxon>
        <taxon>Pseudomonadota</taxon>
        <taxon>Gammaproteobacteria</taxon>
        <taxon>Cellvibrionales</taxon>
        <taxon>Spongiibacteraceae</taxon>
        <taxon>Zhongshania</taxon>
    </lineage>
</organism>
<dbReference type="Pfam" id="PF00027">
    <property type="entry name" value="cNMP_binding"/>
    <property type="match status" value="1"/>
</dbReference>
<dbReference type="InterPro" id="IPR050397">
    <property type="entry name" value="Env_Response_Regulators"/>
</dbReference>
<evidence type="ECO:0000259" key="4">
    <source>
        <dbReference type="PROSITE" id="PS50042"/>
    </source>
</evidence>
<dbReference type="SMART" id="SM00419">
    <property type="entry name" value="HTH_CRP"/>
    <property type="match status" value="1"/>
</dbReference>
<dbReference type="Gene3D" id="2.60.120.10">
    <property type="entry name" value="Jelly Rolls"/>
    <property type="match status" value="1"/>
</dbReference>